<sequence length="73" mass="8742">MQSVIAPLMPEKRPGQEIIRFYTSAERKELFRQYCSFRETSMTEALEECIDSLISDESFKAYLEMKRQLQERQ</sequence>
<proteinExistence type="predicted"/>
<gene>
    <name evidence="1" type="ORF">NC998_26230</name>
</gene>
<protein>
    <submittedName>
        <fullName evidence="1">Uncharacterized protein</fullName>
    </submittedName>
</protein>
<dbReference type="RefSeq" id="WP_190443566.1">
    <property type="nucleotide sequence ID" value="NZ_JAMPKM010000035.1"/>
</dbReference>
<evidence type="ECO:0000313" key="1">
    <source>
        <dbReference type="EMBL" id="MEP0820592.1"/>
    </source>
</evidence>
<reference evidence="1 2" key="1">
    <citation type="submission" date="2022-04" db="EMBL/GenBank/DDBJ databases">
        <title>Positive selection, recombination, and allopatry shape intraspecific diversity of widespread and dominant cyanobacteria.</title>
        <authorList>
            <person name="Wei J."/>
            <person name="Shu W."/>
            <person name="Hu C."/>
        </authorList>
    </citation>
    <scope>NUCLEOTIDE SEQUENCE [LARGE SCALE GENOMIC DNA]</scope>
    <source>
        <strain evidence="1 2">GB2-A4</strain>
    </source>
</reference>
<keyword evidence="2" id="KW-1185">Reference proteome</keyword>
<dbReference type="EMBL" id="JAMPKM010000035">
    <property type="protein sequence ID" value="MEP0820592.1"/>
    <property type="molecule type" value="Genomic_DNA"/>
</dbReference>
<comment type="caution">
    <text evidence="1">The sequence shown here is derived from an EMBL/GenBank/DDBJ whole genome shotgun (WGS) entry which is preliminary data.</text>
</comment>
<accession>A0ABV0JFM9</accession>
<name>A0ABV0JFM9_9CYAN</name>
<evidence type="ECO:0000313" key="2">
    <source>
        <dbReference type="Proteomes" id="UP001464891"/>
    </source>
</evidence>
<organism evidence="1 2">
    <name type="scientific">Trichocoleus desertorum GB2-A4</name>
    <dbReference type="NCBI Taxonomy" id="2933944"/>
    <lineage>
        <taxon>Bacteria</taxon>
        <taxon>Bacillati</taxon>
        <taxon>Cyanobacteriota</taxon>
        <taxon>Cyanophyceae</taxon>
        <taxon>Leptolyngbyales</taxon>
        <taxon>Trichocoleusaceae</taxon>
        <taxon>Trichocoleus</taxon>
    </lineage>
</organism>
<dbReference type="Proteomes" id="UP001464891">
    <property type="component" value="Unassembled WGS sequence"/>
</dbReference>